<name>A0A8D2F2F7_THEGE</name>
<sequence length="232" mass="25023">KIGKQNEEKKNLPGRVAGSCGVLEEEARTLSAASPSTLNPENSTCSSGLSRGYEESVIKLTARQLVCFVIFDSWAGAEAANNALNRIRLDPENPQALRLEFAKANNKMVKSKLTATPNPTNLPPPSMMEVSSFLLVLPSGHRGVGSGNLWWCWDHQQWWPLSSHRPRAASVLLPVPLPPSPSYSSSALFCTLKPFSNASQEDLGTFSLGCPDSASRVTGTLQGLTSHPNLLL</sequence>
<organism evidence="2 3">
    <name type="scientific">Theropithecus gelada</name>
    <name type="common">Gelada baboon</name>
    <dbReference type="NCBI Taxonomy" id="9565"/>
    <lineage>
        <taxon>Eukaryota</taxon>
        <taxon>Metazoa</taxon>
        <taxon>Chordata</taxon>
        <taxon>Craniata</taxon>
        <taxon>Vertebrata</taxon>
        <taxon>Euteleostomi</taxon>
        <taxon>Mammalia</taxon>
        <taxon>Eutheria</taxon>
        <taxon>Euarchontoglires</taxon>
        <taxon>Primates</taxon>
        <taxon>Haplorrhini</taxon>
        <taxon>Catarrhini</taxon>
        <taxon>Cercopithecidae</taxon>
        <taxon>Cercopithecinae</taxon>
        <taxon>Theropithecus</taxon>
    </lineage>
</organism>
<evidence type="ECO:0000313" key="2">
    <source>
        <dbReference type="Ensembl" id="ENSTGEP00000015680.1"/>
    </source>
</evidence>
<dbReference type="Proteomes" id="UP000694411">
    <property type="component" value="Chromosome 4"/>
</dbReference>
<evidence type="ECO:0000313" key="3">
    <source>
        <dbReference type="Proteomes" id="UP000694411"/>
    </source>
</evidence>
<dbReference type="Ensembl" id="ENSTGET00000018758.1">
    <property type="protein sequence ID" value="ENSTGEP00000015680.1"/>
    <property type="gene ID" value="ENSTGEG00000012675.1"/>
</dbReference>
<dbReference type="InterPro" id="IPR012677">
    <property type="entry name" value="Nucleotide-bd_a/b_plait_sf"/>
</dbReference>
<keyword evidence="1" id="KW-0694">RNA-binding</keyword>
<dbReference type="PANTHER" id="PTHR10501">
    <property type="entry name" value="U1 SMALL NUCLEAR RIBONUCLEOPROTEIN A/U2 SMALL NUCLEAR RIBONUCLEOPROTEIN B"/>
    <property type="match status" value="1"/>
</dbReference>
<dbReference type="Gene3D" id="3.30.70.330">
    <property type="match status" value="1"/>
</dbReference>
<reference evidence="2" key="2">
    <citation type="submission" date="2025-08" db="UniProtKB">
        <authorList>
            <consortium name="Ensembl"/>
        </authorList>
    </citation>
    <scope>IDENTIFICATION</scope>
</reference>
<accession>A0A8D2F2F7</accession>
<protein>
    <submittedName>
        <fullName evidence="2">Uncharacterized protein</fullName>
    </submittedName>
</protein>
<dbReference type="GO" id="GO:0003723">
    <property type="term" value="F:RNA binding"/>
    <property type="evidence" value="ECO:0007669"/>
    <property type="project" value="UniProtKB-KW"/>
</dbReference>
<evidence type="ECO:0000256" key="1">
    <source>
        <dbReference type="ARBA" id="ARBA00022884"/>
    </source>
</evidence>
<dbReference type="AlphaFoldDB" id="A0A8D2F2F7"/>
<keyword evidence="3" id="KW-1185">Reference proteome</keyword>
<proteinExistence type="predicted"/>
<reference evidence="2" key="1">
    <citation type="submission" date="2018-05" db="EMBL/GenBank/DDBJ databases">
        <title>Whole genome of Theropithecus gelada.</title>
        <authorList>
            <person name="Chiou K.L."/>
            <person name="Snyder-Mackler N."/>
        </authorList>
    </citation>
    <scope>NUCLEOTIDE SEQUENCE [LARGE SCALE GENOMIC DNA]</scope>
</reference>
<reference evidence="2" key="3">
    <citation type="submission" date="2025-09" db="UniProtKB">
        <authorList>
            <consortium name="Ensembl"/>
        </authorList>
    </citation>
    <scope>IDENTIFICATION</scope>
</reference>